<dbReference type="PROSITE" id="PS00550">
    <property type="entry name" value="HEMERYTHRINS"/>
    <property type="match status" value="1"/>
</dbReference>
<accession>A0A936YX93</accession>
<reference evidence="6 7" key="1">
    <citation type="journal article" date="2017" name="Int. J. Syst. Evol. Microbiol.">
        <title>Ramlibacter monticola sp. nov., isolated from forest soil.</title>
        <authorList>
            <person name="Chaudhary D.K."/>
            <person name="Kim J."/>
        </authorList>
    </citation>
    <scope>NUCLEOTIDE SEQUENCE [LARGE SCALE GENOMIC DNA]</scope>
    <source>
        <strain evidence="6 7">KACC 19175</strain>
    </source>
</reference>
<dbReference type="NCBIfam" id="TIGR02481">
    <property type="entry name" value="hemeryth_dom"/>
    <property type="match status" value="1"/>
</dbReference>
<protein>
    <submittedName>
        <fullName evidence="6">Hemerythrin family protein</fullName>
    </submittedName>
</protein>
<keyword evidence="3" id="KW-0479">Metal-binding</keyword>
<dbReference type="Proteomes" id="UP000599109">
    <property type="component" value="Unassembled WGS sequence"/>
</dbReference>
<dbReference type="Gene3D" id="1.20.120.50">
    <property type="entry name" value="Hemerythrin-like"/>
    <property type="match status" value="1"/>
</dbReference>
<keyword evidence="2" id="KW-0813">Transport</keyword>
<evidence type="ECO:0000313" key="6">
    <source>
        <dbReference type="EMBL" id="MBL0389771.1"/>
    </source>
</evidence>
<evidence type="ECO:0000313" key="7">
    <source>
        <dbReference type="Proteomes" id="UP000599109"/>
    </source>
</evidence>
<dbReference type="InterPro" id="IPR012312">
    <property type="entry name" value="Hemerythrin-like"/>
</dbReference>
<dbReference type="InterPro" id="IPR012827">
    <property type="entry name" value="Hemerythrin_metal-bd"/>
</dbReference>
<dbReference type="EMBL" id="JAEQNE010000001">
    <property type="protein sequence ID" value="MBL0389771.1"/>
    <property type="molecule type" value="Genomic_DNA"/>
</dbReference>
<dbReference type="AlphaFoldDB" id="A0A936YX93"/>
<evidence type="ECO:0000256" key="2">
    <source>
        <dbReference type="ARBA" id="ARBA00022621"/>
    </source>
</evidence>
<dbReference type="InterPro" id="IPR050669">
    <property type="entry name" value="Hemerythrin"/>
</dbReference>
<dbReference type="InterPro" id="IPR016131">
    <property type="entry name" value="Haemerythrin_Fe_BS"/>
</dbReference>
<comment type="caution">
    <text evidence="6">The sequence shown here is derived from an EMBL/GenBank/DDBJ whole genome shotgun (WGS) entry which is preliminary data.</text>
</comment>
<dbReference type="RefSeq" id="WP_201672369.1">
    <property type="nucleotide sequence ID" value="NZ_JAEQNE010000001.1"/>
</dbReference>
<dbReference type="Pfam" id="PF01814">
    <property type="entry name" value="Hemerythrin"/>
    <property type="match status" value="1"/>
</dbReference>
<dbReference type="SUPFAM" id="SSF47188">
    <property type="entry name" value="Hemerythrin-like"/>
    <property type="match status" value="1"/>
</dbReference>
<sequence length="162" mass="18764">MSTATDKGHGSFVVEWREGFKTGIGQVDGEHQHLFALVKQLDRENAQQAVDELLEYVVTHFTNEQALMESSGYPDFRAHLALHEQLASQVTEFLLSGSEWTDERVHELRKFLNKWLVGHILTHDLRFGQWYFEHTKARAANPSPVPVRPQRVGWFDRLLGRR</sequence>
<dbReference type="CDD" id="cd12107">
    <property type="entry name" value="Hemerythrin"/>
    <property type="match status" value="1"/>
</dbReference>
<evidence type="ECO:0000256" key="1">
    <source>
        <dbReference type="ARBA" id="ARBA00010587"/>
    </source>
</evidence>
<dbReference type="GO" id="GO:0005344">
    <property type="term" value="F:oxygen carrier activity"/>
    <property type="evidence" value="ECO:0007669"/>
    <property type="project" value="UniProtKB-KW"/>
</dbReference>
<name>A0A936YX93_9BURK</name>
<feature type="domain" description="Hemerythrin-like" evidence="5">
    <location>
        <begin position="23"/>
        <end position="124"/>
    </location>
</feature>
<keyword evidence="2" id="KW-0561">Oxygen transport</keyword>
<dbReference type="GO" id="GO:0046872">
    <property type="term" value="F:metal ion binding"/>
    <property type="evidence" value="ECO:0007669"/>
    <property type="project" value="UniProtKB-KW"/>
</dbReference>
<dbReference type="PANTHER" id="PTHR37164:SF1">
    <property type="entry name" value="BACTERIOHEMERYTHRIN"/>
    <property type="match status" value="1"/>
</dbReference>
<evidence type="ECO:0000256" key="4">
    <source>
        <dbReference type="ARBA" id="ARBA00023004"/>
    </source>
</evidence>
<evidence type="ECO:0000259" key="5">
    <source>
        <dbReference type="Pfam" id="PF01814"/>
    </source>
</evidence>
<keyword evidence="4" id="KW-0408">Iron</keyword>
<gene>
    <name evidence="6" type="ORF">JJ685_01310</name>
</gene>
<comment type="similarity">
    <text evidence="1">Belongs to the hemerythrin family.</text>
</comment>
<organism evidence="6 7">
    <name type="scientific">Ramlibacter monticola</name>
    <dbReference type="NCBI Taxonomy" id="1926872"/>
    <lineage>
        <taxon>Bacteria</taxon>
        <taxon>Pseudomonadati</taxon>
        <taxon>Pseudomonadota</taxon>
        <taxon>Betaproteobacteria</taxon>
        <taxon>Burkholderiales</taxon>
        <taxon>Comamonadaceae</taxon>
        <taxon>Ramlibacter</taxon>
    </lineage>
</organism>
<dbReference type="InterPro" id="IPR035938">
    <property type="entry name" value="Hemerythrin-like_sf"/>
</dbReference>
<dbReference type="NCBIfam" id="NF033749">
    <property type="entry name" value="bact_hemeryth"/>
    <property type="match status" value="1"/>
</dbReference>
<evidence type="ECO:0000256" key="3">
    <source>
        <dbReference type="ARBA" id="ARBA00022723"/>
    </source>
</evidence>
<proteinExistence type="inferred from homology"/>
<dbReference type="PANTHER" id="PTHR37164">
    <property type="entry name" value="BACTERIOHEMERYTHRIN"/>
    <property type="match status" value="1"/>
</dbReference>
<keyword evidence="7" id="KW-1185">Reference proteome</keyword>